<evidence type="ECO:0000313" key="7">
    <source>
        <dbReference type="Proteomes" id="UP001281447"/>
    </source>
</evidence>
<feature type="transmembrane region" description="Helical" evidence="5">
    <location>
        <begin position="55"/>
        <end position="72"/>
    </location>
</feature>
<dbReference type="Proteomes" id="UP001281447">
    <property type="component" value="Unassembled WGS sequence"/>
</dbReference>
<evidence type="ECO:0000256" key="5">
    <source>
        <dbReference type="SAM" id="Phobius"/>
    </source>
</evidence>
<feature type="transmembrane region" description="Helical" evidence="5">
    <location>
        <begin position="111"/>
        <end position="134"/>
    </location>
</feature>
<evidence type="ECO:0000256" key="1">
    <source>
        <dbReference type="ARBA" id="ARBA00004141"/>
    </source>
</evidence>
<keyword evidence="3 5" id="KW-1133">Transmembrane helix</keyword>
<gene>
    <name evidence="6" type="ORF">RWE15_12895</name>
</gene>
<dbReference type="PANTHER" id="PTHR43823">
    <property type="entry name" value="SPORULATION PROTEIN YKVU"/>
    <property type="match status" value="1"/>
</dbReference>
<dbReference type="InterPro" id="IPR002528">
    <property type="entry name" value="MATE_fam"/>
</dbReference>
<keyword evidence="7" id="KW-1185">Reference proteome</keyword>
<dbReference type="Pfam" id="PF01554">
    <property type="entry name" value="MatE"/>
    <property type="match status" value="2"/>
</dbReference>
<dbReference type="PANTHER" id="PTHR43823:SF4">
    <property type="entry name" value="SPORULATION PROTEIN YKVU"/>
    <property type="match status" value="1"/>
</dbReference>
<keyword evidence="4 5" id="KW-0472">Membrane</keyword>
<name>A0ABU5C742_9BACI</name>
<sequence length="355" mass="39818">MGEKDPERAQGIFTISIIFITAITVVISILSFIFMEPLARIFGANKETLVYTMDYMRILFIFSLIIAWENCMSIFVRNDGDPQLAMIGLIVSALLNIVLDYWMIFMLDMEVTGAALATALATAAGLAVYLLHFFKKGSGLKFIKHKWRWREVKQISMTGLPSFLSEAGTGIFVMGYNIAIACYAGTEGLAAFSVINYLHTFMFLAFIGIGQSIQPMISYYYGAKSQEKIMHTVKVAEWTGLALGGDISCHWLPLFRFSCFHLRHYFSSAHRHDNQRHQIVFPWVSIHGNKFYLHDLLPVNWLCGAISRHYCFSRLYSVDCLLAAAATMAWHNRGLAIPAGGGRLGCPDIDCCGQI</sequence>
<proteinExistence type="predicted"/>
<dbReference type="EMBL" id="JAWDIP010000003">
    <property type="protein sequence ID" value="MDY0395151.1"/>
    <property type="molecule type" value="Genomic_DNA"/>
</dbReference>
<comment type="subcellular location">
    <subcellularLocation>
        <location evidence="1">Membrane</location>
        <topology evidence="1">Multi-pass membrane protein</topology>
    </subcellularLocation>
</comment>
<keyword evidence="2 5" id="KW-0812">Transmembrane</keyword>
<feature type="transmembrane region" description="Helical" evidence="5">
    <location>
        <begin position="155"/>
        <end position="176"/>
    </location>
</feature>
<comment type="caution">
    <text evidence="6">The sequence shown here is derived from an EMBL/GenBank/DDBJ whole genome shotgun (WGS) entry which is preliminary data.</text>
</comment>
<evidence type="ECO:0000256" key="2">
    <source>
        <dbReference type="ARBA" id="ARBA00022692"/>
    </source>
</evidence>
<evidence type="ECO:0000256" key="4">
    <source>
        <dbReference type="ARBA" id="ARBA00023136"/>
    </source>
</evidence>
<feature type="transmembrane region" description="Helical" evidence="5">
    <location>
        <begin position="12"/>
        <end position="35"/>
    </location>
</feature>
<evidence type="ECO:0000256" key="3">
    <source>
        <dbReference type="ARBA" id="ARBA00022989"/>
    </source>
</evidence>
<feature type="transmembrane region" description="Helical" evidence="5">
    <location>
        <begin position="84"/>
        <end position="105"/>
    </location>
</feature>
<reference evidence="6 7" key="1">
    <citation type="submission" date="2023-10" db="EMBL/GenBank/DDBJ databases">
        <title>Virgibacillus halophilus 5B73C genome.</title>
        <authorList>
            <person name="Miliotis G."/>
            <person name="Sengupta P."/>
            <person name="Hameed A."/>
            <person name="Chuvochina M."/>
            <person name="Mcdonagh F."/>
            <person name="Simpson A.C."/>
            <person name="Singh N.K."/>
            <person name="Rekha P.D."/>
            <person name="Raman K."/>
            <person name="Hugenholtz P."/>
            <person name="Venkateswaran K."/>
        </authorList>
    </citation>
    <scope>NUCLEOTIDE SEQUENCE [LARGE SCALE GENOMIC DNA]</scope>
    <source>
        <strain evidence="6 7">5B73C</strain>
    </source>
</reference>
<dbReference type="InterPro" id="IPR051327">
    <property type="entry name" value="MATE_MepA_subfamily"/>
</dbReference>
<evidence type="ECO:0000313" key="6">
    <source>
        <dbReference type="EMBL" id="MDY0395151.1"/>
    </source>
</evidence>
<organism evidence="6 7">
    <name type="scientific">Tigheibacillus halophilus</name>
    <dbReference type="NCBI Taxonomy" id="361280"/>
    <lineage>
        <taxon>Bacteria</taxon>
        <taxon>Bacillati</taxon>
        <taxon>Bacillota</taxon>
        <taxon>Bacilli</taxon>
        <taxon>Bacillales</taxon>
        <taxon>Bacillaceae</taxon>
        <taxon>Tigheibacillus</taxon>
    </lineage>
</organism>
<accession>A0ABU5C742</accession>
<protein>
    <submittedName>
        <fullName evidence="6">MATE family efflux transporter</fullName>
    </submittedName>
</protein>